<dbReference type="Pfam" id="PF02879">
    <property type="entry name" value="PGM_PMM_II"/>
    <property type="match status" value="1"/>
</dbReference>
<comment type="cofactor">
    <cofactor evidence="1">
        <name>Mg(2+)</name>
        <dbReference type="ChEBI" id="CHEBI:18420"/>
    </cofactor>
</comment>
<keyword evidence="3" id="KW-0597">Phosphoprotein</keyword>
<reference evidence="13" key="1">
    <citation type="journal article" date="2019" name="Int. J. Syst. Evol. Microbiol.">
        <title>The Global Catalogue of Microorganisms (GCM) 10K type strain sequencing project: providing services to taxonomists for standard genome sequencing and annotation.</title>
        <authorList>
            <consortium name="The Broad Institute Genomics Platform"/>
            <consortium name="The Broad Institute Genome Sequencing Center for Infectious Disease"/>
            <person name="Wu L."/>
            <person name="Ma J."/>
        </authorList>
    </citation>
    <scope>NUCLEOTIDE SEQUENCE [LARGE SCALE GENOMIC DNA]</scope>
    <source>
        <strain evidence="13">JCM 18958</strain>
    </source>
</reference>
<evidence type="ECO:0000256" key="5">
    <source>
        <dbReference type="ARBA" id="ARBA00022842"/>
    </source>
</evidence>
<keyword evidence="4 7" id="KW-0479">Metal-binding</keyword>
<dbReference type="InterPro" id="IPR005841">
    <property type="entry name" value="Alpha-D-phosphohexomutase_SF"/>
</dbReference>
<dbReference type="Pfam" id="PF02880">
    <property type="entry name" value="PGM_PMM_III"/>
    <property type="match status" value="1"/>
</dbReference>
<name>A0ABP8WTM3_9MICC</name>
<dbReference type="EMBL" id="BAABLN010000010">
    <property type="protein sequence ID" value="GAA4695340.1"/>
    <property type="molecule type" value="Genomic_DNA"/>
</dbReference>
<feature type="domain" description="Alpha-D-phosphohexomutase alpha/beta/alpha" evidence="11">
    <location>
        <begin position="339"/>
        <end position="438"/>
    </location>
</feature>
<keyword evidence="6" id="KW-0413">Isomerase</keyword>
<feature type="domain" description="Alpha-D-phosphohexomutase alpha/beta/alpha" evidence="10">
    <location>
        <begin position="237"/>
        <end position="323"/>
    </location>
</feature>
<evidence type="ECO:0000259" key="11">
    <source>
        <dbReference type="Pfam" id="PF02880"/>
    </source>
</evidence>
<dbReference type="InterPro" id="IPR005846">
    <property type="entry name" value="A-D-PHexomutase_a/b/a-III"/>
</dbReference>
<dbReference type="PRINTS" id="PR00509">
    <property type="entry name" value="PGMPMM"/>
</dbReference>
<comment type="similarity">
    <text evidence="2 7">Belongs to the phosphohexose mutase family.</text>
</comment>
<evidence type="ECO:0000256" key="2">
    <source>
        <dbReference type="ARBA" id="ARBA00010231"/>
    </source>
</evidence>
<dbReference type="RefSeq" id="WP_345310863.1">
    <property type="nucleotide sequence ID" value="NZ_BAABLN010000010.1"/>
</dbReference>
<protein>
    <submittedName>
        <fullName evidence="12">Phospho-sugar mutase</fullName>
    </submittedName>
</protein>
<dbReference type="InterPro" id="IPR005845">
    <property type="entry name" value="A-D-PHexomutase_a/b/a-II"/>
</dbReference>
<evidence type="ECO:0000313" key="12">
    <source>
        <dbReference type="EMBL" id="GAA4695340.1"/>
    </source>
</evidence>
<dbReference type="Gene3D" id="3.40.120.10">
    <property type="entry name" value="Alpha-D-Glucose-1,6-Bisphosphate, subunit A, domain 3"/>
    <property type="match status" value="3"/>
</dbReference>
<sequence>MTAEPLTAELSSAVRNWIARDPDPATRAELEALAASADAGDGAAVADLTSRFSGPLMFGTAGLRAAVGAGESRMNRAVVIRATAGLAAFLTERVGERPVVVVGCDARHGSADFAADAAAVLAAAGCRAIRLPAQLPTPVVAYAVRELGADAGVMVTASHNPPADNGYKVYLGGRAVDSDDERGVQIVPPDDAHIAERIAAAPPANEVPRADADVEWAGDSLLHGYISRAAALRGTDEPSDVRIVLTPMHGVGGETAVRVLEHAGFPNVTVVPEQARPDPEFPTVVFPNPEEPGAMDLALALGSEDNADVVIALDPDADRCAIAIPSVSDTGNTTWRRLTGDELGALLGEHAASDPDRSGDTLACSIVSGRLLGRIAEHHGLKFRQTLTGFKWIARTPGLRFGYEEAIGYCTDPLAVRDKDGITTAVRVASYVHRLKHSNATVQGELDRLARLHGLYATAPLTFRVADLELIPQGMQRLRENPPADLAGSPVVEYTDLSKGGPEMLPTEGVLLRTEADDRVIVRPSGTEPKLKCYLEVVLPVDGNAEIPRRSAEVRLERINDEIRRAVGF</sequence>
<organism evidence="12 13">
    <name type="scientific">Kocuria gwangalliensis</name>
    <dbReference type="NCBI Taxonomy" id="501592"/>
    <lineage>
        <taxon>Bacteria</taxon>
        <taxon>Bacillati</taxon>
        <taxon>Actinomycetota</taxon>
        <taxon>Actinomycetes</taxon>
        <taxon>Micrococcales</taxon>
        <taxon>Micrococcaceae</taxon>
        <taxon>Kocuria</taxon>
    </lineage>
</organism>
<evidence type="ECO:0000256" key="4">
    <source>
        <dbReference type="ARBA" id="ARBA00022723"/>
    </source>
</evidence>
<dbReference type="InterPro" id="IPR005843">
    <property type="entry name" value="A-D-PHexomutase_C"/>
</dbReference>
<accession>A0ABP8WTM3</accession>
<evidence type="ECO:0000313" key="13">
    <source>
        <dbReference type="Proteomes" id="UP001501446"/>
    </source>
</evidence>
<evidence type="ECO:0000259" key="10">
    <source>
        <dbReference type="Pfam" id="PF02879"/>
    </source>
</evidence>
<dbReference type="InterPro" id="IPR016066">
    <property type="entry name" value="A-D-PHexomutase_CS"/>
</dbReference>
<dbReference type="SUPFAM" id="SSF55957">
    <property type="entry name" value="Phosphoglucomutase, C-terminal domain"/>
    <property type="match status" value="1"/>
</dbReference>
<evidence type="ECO:0000256" key="3">
    <source>
        <dbReference type="ARBA" id="ARBA00022553"/>
    </source>
</evidence>
<evidence type="ECO:0000256" key="6">
    <source>
        <dbReference type="ARBA" id="ARBA00023235"/>
    </source>
</evidence>
<keyword evidence="13" id="KW-1185">Reference proteome</keyword>
<keyword evidence="5 7" id="KW-0460">Magnesium</keyword>
<dbReference type="CDD" id="cd05799">
    <property type="entry name" value="PGM2"/>
    <property type="match status" value="1"/>
</dbReference>
<feature type="domain" description="Alpha-D-phosphohexomutase C-terminal" evidence="8">
    <location>
        <begin position="509"/>
        <end position="541"/>
    </location>
</feature>
<feature type="domain" description="Alpha-D-phosphohexomutase alpha/beta/alpha" evidence="9">
    <location>
        <begin position="57"/>
        <end position="182"/>
    </location>
</feature>
<dbReference type="PROSITE" id="PS00710">
    <property type="entry name" value="PGM_PMM"/>
    <property type="match status" value="1"/>
</dbReference>
<evidence type="ECO:0000256" key="1">
    <source>
        <dbReference type="ARBA" id="ARBA00001946"/>
    </source>
</evidence>
<gene>
    <name evidence="12" type="ORF">GCM10025781_11330</name>
</gene>
<dbReference type="InterPro" id="IPR036900">
    <property type="entry name" value="A-D-PHexomutase_C_sf"/>
</dbReference>
<dbReference type="InterPro" id="IPR005844">
    <property type="entry name" value="A-D-PHexomutase_a/b/a-I"/>
</dbReference>
<dbReference type="Pfam" id="PF00408">
    <property type="entry name" value="PGM_PMM_IV"/>
    <property type="match status" value="1"/>
</dbReference>
<dbReference type="InterPro" id="IPR016055">
    <property type="entry name" value="A-D-PHexomutase_a/b/a-I/II/III"/>
</dbReference>
<proteinExistence type="inferred from homology"/>
<dbReference type="PANTHER" id="PTHR45745:SF1">
    <property type="entry name" value="PHOSPHOGLUCOMUTASE 2B-RELATED"/>
    <property type="match status" value="1"/>
</dbReference>
<dbReference type="Proteomes" id="UP001501446">
    <property type="component" value="Unassembled WGS sequence"/>
</dbReference>
<dbReference type="SUPFAM" id="SSF53738">
    <property type="entry name" value="Phosphoglucomutase, first 3 domains"/>
    <property type="match status" value="3"/>
</dbReference>
<evidence type="ECO:0000259" key="9">
    <source>
        <dbReference type="Pfam" id="PF02878"/>
    </source>
</evidence>
<comment type="caution">
    <text evidence="12">The sequence shown here is derived from an EMBL/GenBank/DDBJ whole genome shotgun (WGS) entry which is preliminary data.</text>
</comment>
<evidence type="ECO:0000256" key="7">
    <source>
        <dbReference type="RuleBase" id="RU004326"/>
    </source>
</evidence>
<evidence type="ECO:0000259" key="8">
    <source>
        <dbReference type="Pfam" id="PF00408"/>
    </source>
</evidence>
<dbReference type="Pfam" id="PF02878">
    <property type="entry name" value="PGM_PMM_I"/>
    <property type="match status" value="1"/>
</dbReference>
<dbReference type="PANTHER" id="PTHR45745">
    <property type="entry name" value="PHOSPHOMANNOMUTASE 45A"/>
    <property type="match status" value="1"/>
</dbReference>
<dbReference type="Gene3D" id="3.30.310.50">
    <property type="entry name" value="Alpha-D-phosphohexomutase, C-terminal domain"/>
    <property type="match status" value="1"/>
</dbReference>